<dbReference type="PANTHER" id="PTHR39479">
    <property type="match status" value="1"/>
</dbReference>
<feature type="region of interest" description="Disordered" evidence="9">
    <location>
        <begin position="1"/>
        <end position="24"/>
    </location>
</feature>
<comment type="caution">
    <text evidence="10">The sequence shown here is derived from an EMBL/GenBank/DDBJ whole genome shotgun (WGS) entry which is preliminary data.</text>
</comment>
<dbReference type="CDD" id="cd16348">
    <property type="entry name" value="VOC_YdcJ_like"/>
    <property type="match status" value="1"/>
</dbReference>
<dbReference type="AlphaFoldDB" id="A0A2A2AA36"/>
<evidence type="ECO:0000256" key="3">
    <source>
        <dbReference type="ARBA" id="ARBA00023002"/>
    </source>
</evidence>
<name>A0A2A2AA36_9BURK</name>
<evidence type="ECO:0000256" key="8">
    <source>
        <dbReference type="ARBA" id="ARBA00035045"/>
    </source>
</evidence>
<keyword evidence="4" id="KW-0408">Iron</keyword>
<evidence type="ECO:0000256" key="4">
    <source>
        <dbReference type="ARBA" id="ARBA00023004"/>
    </source>
</evidence>
<protein>
    <recommendedName>
        <fullName evidence="7">2-oxoadipate dioxygenase/decarboxylase</fullName>
        <ecNumber evidence="6">1.13.11.93</ecNumber>
    </recommendedName>
    <alternativeName>
        <fullName evidence="8">2-hydroxyglutarate synthase</fullName>
    </alternativeName>
</protein>
<evidence type="ECO:0000256" key="6">
    <source>
        <dbReference type="ARBA" id="ARBA00035023"/>
    </source>
</evidence>
<proteinExistence type="inferred from homology"/>
<evidence type="ECO:0000313" key="11">
    <source>
        <dbReference type="Proteomes" id="UP000217999"/>
    </source>
</evidence>
<keyword evidence="3" id="KW-0560">Oxidoreductase</keyword>
<dbReference type="Proteomes" id="UP000217999">
    <property type="component" value="Unassembled WGS sequence"/>
</dbReference>
<comment type="similarity">
    <text evidence="5">Belongs to the 2-oxoadipate dioxygenase/decarboxylase family.</text>
</comment>
<dbReference type="RefSeq" id="WP_095549709.1">
    <property type="nucleotide sequence ID" value="NZ_NSJF01000003.1"/>
</dbReference>
<dbReference type="EC" id="1.13.11.93" evidence="6"/>
<dbReference type="EMBL" id="NSJF01000003">
    <property type="protein sequence ID" value="PAT34632.1"/>
    <property type="molecule type" value="Genomic_DNA"/>
</dbReference>
<dbReference type="Gene3D" id="3.10.180.80">
    <property type="entry name" value="Uncharacterised protein PF07063, DUF1338"/>
    <property type="match status" value="1"/>
</dbReference>
<comment type="cofactor">
    <cofactor evidence="1">
        <name>Fe(2+)</name>
        <dbReference type="ChEBI" id="CHEBI:29033"/>
    </cofactor>
</comment>
<keyword evidence="2" id="KW-0223">Dioxygenase</keyword>
<evidence type="ECO:0000313" key="10">
    <source>
        <dbReference type="EMBL" id="PAT34632.1"/>
    </source>
</evidence>
<evidence type="ECO:0000256" key="7">
    <source>
        <dbReference type="ARBA" id="ARBA00035034"/>
    </source>
</evidence>
<dbReference type="PANTHER" id="PTHR39479:SF2">
    <property type="entry name" value="2-OXOADIPATE DIOXYGENASE_DECARBOXYLASE"/>
    <property type="match status" value="1"/>
</dbReference>
<gene>
    <name evidence="10" type="ORF">CK620_06980</name>
</gene>
<reference evidence="10 11" key="1">
    <citation type="submission" date="2017-08" db="EMBL/GenBank/DDBJ databases">
        <title>WGS of Clinical strains of the CDC Group NO-1 linked to zoonotic infections in humans.</title>
        <authorList>
            <person name="Bernier A.-M."/>
            <person name="Bernard K."/>
        </authorList>
    </citation>
    <scope>NUCLEOTIDE SEQUENCE [LARGE SCALE GENOMIC DNA]</scope>
    <source>
        <strain evidence="10 11">NML03-0146</strain>
    </source>
</reference>
<dbReference type="InterPro" id="IPR047869">
    <property type="entry name" value="YdcJ_bac-like"/>
</dbReference>
<organism evidence="10 11">
    <name type="scientific">Vandammella animalimorsus</name>
    <dbReference type="NCBI Taxonomy" id="2029117"/>
    <lineage>
        <taxon>Bacteria</taxon>
        <taxon>Pseudomonadati</taxon>
        <taxon>Pseudomonadota</taxon>
        <taxon>Betaproteobacteria</taxon>
        <taxon>Burkholderiales</taxon>
        <taxon>Comamonadaceae</taxon>
        <taxon>Vandammella</taxon>
    </lineage>
</organism>
<evidence type="ECO:0000256" key="5">
    <source>
        <dbReference type="ARBA" id="ARBA00035013"/>
    </source>
</evidence>
<feature type="compositionally biased region" description="Polar residues" evidence="9">
    <location>
        <begin position="1"/>
        <end position="18"/>
    </location>
</feature>
<dbReference type="Pfam" id="PF07063">
    <property type="entry name" value="HGLS"/>
    <property type="match status" value="1"/>
</dbReference>
<dbReference type="GO" id="GO:0051213">
    <property type="term" value="F:dioxygenase activity"/>
    <property type="evidence" value="ECO:0007669"/>
    <property type="project" value="UniProtKB-KW"/>
</dbReference>
<dbReference type="InterPro" id="IPR009770">
    <property type="entry name" value="HGLS"/>
</dbReference>
<evidence type="ECO:0000256" key="9">
    <source>
        <dbReference type="SAM" id="MobiDB-lite"/>
    </source>
</evidence>
<accession>A0A2A2AA36</accession>
<sequence length="487" mass="53422">MTSNASIATSESAHNTTPGAAHLSPDEIRTRFSSAMSAMYRDEVPQYGALLELVVQVNAQYLEQHPEEQASLAAQQELERLNLERHGAIRLGTAQELAMARRIFAVMGMHPVGYYDLSVAGVPVHSTAFRPISDEALRKNPFRIFTSLLRLELIEDAALREQAAQILAQRRIFTPRAIELLELAERNGGLDQAQADEFVAEVLHTFRWHSEATVDAATYQRLHDAHRLIADVVCFKGPHINHLTPRTLDIDAVQRAMPERGMAAKDVVEGPPARQHPILLRQTSFKALQEPIRFVGADATASAGTHTARFGEIEQRGAALTRKGRQLYDALLARVREIGNVGSSDAGYAQRLQAVFAQFPDDLQQLRQQGLAFFRYRVLDAAQLQRLAQANDAPLDLEQAIACGAVQASPITYEDFLPVSAAGIFQSNLGGAEQKSYAANAAQAAFEQALQAPVLDEIELYARAQADSLQQLQQQFAQCRAAAAACA</sequence>
<dbReference type="SMART" id="SM01150">
    <property type="entry name" value="DUF1338"/>
    <property type="match status" value="1"/>
</dbReference>
<evidence type="ECO:0000256" key="2">
    <source>
        <dbReference type="ARBA" id="ARBA00022964"/>
    </source>
</evidence>
<evidence type="ECO:0000256" key="1">
    <source>
        <dbReference type="ARBA" id="ARBA00001954"/>
    </source>
</evidence>